<gene>
    <name evidence="7" type="ORF">TVAG_199180</name>
</gene>
<evidence type="ECO:0000256" key="5">
    <source>
        <dbReference type="ARBA" id="ARBA00023273"/>
    </source>
</evidence>
<dbReference type="PROSITE" id="PS51381">
    <property type="entry name" value="C2_B9"/>
    <property type="match status" value="1"/>
</dbReference>
<dbReference type="InParanoid" id="A2DDV3"/>
<dbReference type="STRING" id="5722.A2DDV3"/>
<organism evidence="7 8">
    <name type="scientific">Trichomonas vaginalis (strain ATCC PRA-98 / G3)</name>
    <dbReference type="NCBI Taxonomy" id="412133"/>
    <lineage>
        <taxon>Eukaryota</taxon>
        <taxon>Metamonada</taxon>
        <taxon>Parabasalia</taxon>
        <taxon>Trichomonadida</taxon>
        <taxon>Trichomonadidae</taxon>
        <taxon>Trichomonas</taxon>
    </lineage>
</organism>
<keyword evidence="4" id="KW-0206">Cytoskeleton</keyword>
<keyword evidence="5" id="KW-0966">Cell projection</keyword>
<dbReference type="AlphaFoldDB" id="A2DDV3"/>
<evidence type="ECO:0000313" key="8">
    <source>
        <dbReference type="Proteomes" id="UP000001542"/>
    </source>
</evidence>
<dbReference type="Proteomes" id="UP000001542">
    <property type="component" value="Unassembled WGS sequence"/>
</dbReference>
<protein>
    <recommendedName>
        <fullName evidence="6">B9 domain-containing protein 2</fullName>
    </recommendedName>
</protein>
<proteinExistence type="predicted"/>
<sequence length="177" mass="19386">MAATCDAYFIGRIVGASGFPDGAFCLYELVHGQQWVITDGEEKGQTQIDTPDEGDTVIWSHPIDVHYEFPGIQGWPKLSVEVWQQDALGRSFLGGYGICNLPMTPGSHDIDVQLWRPVGTKVDALTSKYIGGSPQLVTQDIVDKAQDRDRLKTETAGVLHLSIGLILGRTSNFQVLI</sequence>
<evidence type="ECO:0000256" key="3">
    <source>
        <dbReference type="ARBA" id="ARBA00022794"/>
    </source>
</evidence>
<dbReference type="eggNOG" id="KOG4028">
    <property type="taxonomic scope" value="Eukaryota"/>
</dbReference>
<dbReference type="InterPro" id="IPR010796">
    <property type="entry name" value="C2_B9-type_dom"/>
</dbReference>
<dbReference type="RefSeq" id="XP_001582465.1">
    <property type="nucleotide sequence ID" value="XM_001582415.1"/>
</dbReference>
<reference evidence="7" key="1">
    <citation type="submission" date="2006-10" db="EMBL/GenBank/DDBJ databases">
        <authorList>
            <person name="Amadeo P."/>
            <person name="Zhao Q."/>
            <person name="Wortman J."/>
            <person name="Fraser-Liggett C."/>
            <person name="Carlton J."/>
        </authorList>
    </citation>
    <scope>NUCLEOTIDE SEQUENCE</scope>
    <source>
        <strain evidence="7">G3</strain>
    </source>
</reference>
<dbReference type="OrthoDB" id="184109at2759"/>
<reference evidence="7" key="2">
    <citation type="journal article" date="2007" name="Science">
        <title>Draft genome sequence of the sexually transmitted pathogen Trichomonas vaginalis.</title>
        <authorList>
            <person name="Carlton J.M."/>
            <person name="Hirt R.P."/>
            <person name="Silva J.C."/>
            <person name="Delcher A.L."/>
            <person name="Schatz M."/>
            <person name="Zhao Q."/>
            <person name="Wortman J.R."/>
            <person name="Bidwell S.L."/>
            <person name="Alsmark U.C.M."/>
            <person name="Besteiro S."/>
            <person name="Sicheritz-Ponten T."/>
            <person name="Noel C.J."/>
            <person name="Dacks J.B."/>
            <person name="Foster P.G."/>
            <person name="Simillion C."/>
            <person name="Van de Peer Y."/>
            <person name="Miranda-Saavedra D."/>
            <person name="Barton G.J."/>
            <person name="Westrop G.D."/>
            <person name="Mueller S."/>
            <person name="Dessi D."/>
            <person name="Fiori P.L."/>
            <person name="Ren Q."/>
            <person name="Paulsen I."/>
            <person name="Zhang H."/>
            <person name="Bastida-Corcuera F.D."/>
            <person name="Simoes-Barbosa A."/>
            <person name="Brown M.T."/>
            <person name="Hayes R.D."/>
            <person name="Mukherjee M."/>
            <person name="Okumura C.Y."/>
            <person name="Schneider R."/>
            <person name="Smith A.J."/>
            <person name="Vanacova S."/>
            <person name="Villalvazo M."/>
            <person name="Haas B.J."/>
            <person name="Pertea M."/>
            <person name="Feldblyum T.V."/>
            <person name="Utterback T.R."/>
            <person name="Shu C.L."/>
            <person name="Osoegawa K."/>
            <person name="de Jong P.J."/>
            <person name="Hrdy I."/>
            <person name="Horvathova L."/>
            <person name="Zubacova Z."/>
            <person name="Dolezal P."/>
            <person name="Malik S.B."/>
            <person name="Logsdon J.M. Jr."/>
            <person name="Henze K."/>
            <person name="Gupta A."/>
            <person name="Wang C.C."/>
            <person name="Dunne R.L."/>
            <person name="Upcroft J.A."/>
            <person name="Upcroft P."/>
            <person name="White O."/>
            <person name="Salzberg S.L."/>
            <person name="Tang P."/>
            <person name="Chiu C.-H."/>
            <person name="Lee Y.-S."/>
            <person name="Embley T.M."/>
            <person name="Coombs G.H."/>
            <person name="Mottram J.C."/>
            <person name="Tachezy J."/>
            <person name="Fraser-Liggett C.M."/>
            <person name="Johnson P.J."/>
        </authorList>
    </citation>
    <scope>NUCLEOTIDE SEQUENCE [LARGE SCALE GENOMIC DNA]</scope>
    <source>
        <strain evidence="7">G3</strain>
    </source>
</reference>
<accession>A2DDV3</accession>
<dbReference type="PANTHER" id="PTHR12968">
    <property type="entry name" value="B9 DOMAIN-CONTAINING"/>
    <property type="match status" value="1"/>
</dbReference>
<evidence type="ECO:0000256" key="1">
    <source>
        <dbReference type="ARBA" id="ARBA00004120"/>
    </source>
</evidence>
<dbReference type="GO" id="GO:0036038">
    <property type="term" value="C:MKS complex"/>
    <property type="evidence" value="ECO:0000318"/>
    <property type="project" value="GO_Central"/>
</dbReference>
<dbReference type="OMA" id="DVAYWCH"/>
<keyword evidence="3" id="KW-0970">Cilium biogenesis/degradation</keyword>
<evidence type="ECO:0000256" key="2">
    <source>
        <dbReference type="ARBA" id="ARBA00022490"/>
    </source>
</evidence>
<dbReference type="VEuPathDB" id="TrichDB:TVAG_199180"/>
<dbReference type="EMBL" id="DS113190">
    <property type="protein sequence ID" value="EAY21479.1"/>
    <property type="molecule type" value="Genomic_DNA"/>
</dbReference>
<name>A2DDV3_TRIV3</name>
<dbReference type="KEGG" id="tva:5467027"/>
<comment type="subcellular location">
    <subcellularLocation>
        <location evidence="1">Cytoplasm</location>
        <location evidence="1">Cytoskeleton</location>
        <location evidence="1">Cilium basal body</location>
    </subcellularLocation>
</comment>
<dbReference type="PANTHER" id="PTHR12968:SF2">
    <property type="entry name" value="B9 DOMAIN-CONTAINING PROTEIN 2"/>
    <property type="match status" value="1"/>
</dbReference>
<dbReference type="GO" id="GO:0060271">
    <property type="term" value="P:cilium assembly"/>
    <property type="evidence" value="ECO:0000318"/>
    <property type="project" value="GO_Central"/>
</dbReference>
<dbReference type="VEuPathDB" id="TrichDB:TVAGG3_0999700"/>
<keyword evidence="2" id="KW-0963">Cytoplasm</keyword>
<keyword evidence="8" id="KW-1185">Reference proteome</keyword>
<dbReference type="Pfam" id="PF07162">
    <property type="entry name" value="B9-C2"/>
    <property type="match status" value="1"/>
</dbReference>
<evidence type="ECO:0000313" key="7">
    <source>
        <dbReference type="EMBL" id="EAY21479.1"/>
    </source>
</evidence>
<evidence type="ECO:0000256" key="6">
    <source>
        <dbReference type="ARBA" id="ARBA00039272"/>
    </source>
</evidence>
<evidence type="ECO:0000256" key="4">
    <source>
        <dbReference type="ARBA" id="ARBA00023212"/>
    </source>
</evidence>